<comment type="caution">
    <text evidence="2">The sequence shown here is derived from an EMBL/GenBank/DDBJ whole genome shotgun (WGS) entry which is preliminary data.</text>
</comment>
<accession>A0A7W8EQC8</accession>
<sequence length="173" mass="18615">MKLATLSEDGKVLAFYDPIINSDNIPPHAVEITENQWQDLLEDQANKRLINGNVVDATPPENIQSALIAYAADKRWQKETGGFEFNGLHIATDDRSKIMIAGAREAAKANPNFTTPWVTSTGEIAVLDAAAIIAISDAVGAHVNNAFGIYSQVLPQILDGTIIDQAQIDAAFA</sequence>
<name>A0A7W8EQC8_9HYPH</name>
<dbReference type="RefSeq" id="WP_170265272.1">
    <property type="nucleotide sequence ID" value="NZ_JACHIL010000003.1"/>
</dbReference>
<dbReference type="AlphaFoldDB" id="A0A7W8EQC8"/>
<evidence type="ECO:0000259" key="1">
    <source>
        <dbReference type="Pfam" id="PF14301"/>
    </source>
</evidence>
<evidence type="ECO:0000313" key="3">
    <source>
        <dbReference type="Proteomes" id="UP000531231"/>
    </source>
</evidence>
<gene>
    <name evidence="2" type="ORF">HNQ68_002282</name>
</gene>
<protein>
    <recommendedName>
        <fullName evidence="1">DUF4376 domain-containing protein</fullName>
    </recommendedName>
</protein>
<dbReference type="EMBL" id="JACHIL010000003">
    <property type="protein sequence ID" value="MBB5091741.1"/>
    <property type="molecule type" value="Genomic_DNA"/>
</dbReference>
<dbReference type="Pfam" id="PF14301">
    <property type="entry name" value="DUF4376"/>
    <property type="match status" value="1"/>
</dbReference>
<reference evidence="2 3" key="1">
    <citation type="submission" date="2020-08" db="EMBL/GenBank/DDBJ databases">
        <title>Genomic Encyclopedia of Type Strains, Phase IV (KMG-IV): sequencing the most valuable type-strain genomes for metagenomic binning, comparative biology and taxonomic classification.</title>
        <authorList>
            <person name="Goeker M."/>
        </authorList>
    </citation>
    <scope>NUCLEOTIDE SEQUENCE [LARGE SCALE GENOMIC DNA]</scope>
    <source>
        <strain evidence="2 3">DSM 25620</strain>
    </source>
</reference>
<proteinExistence type="predicted"/>
<keyword evidence="3" id="KW-1185">Reference proteome</keyword>
<feature type="domain" description="DUF4376" evidence="1">
    <location>
        <begin position="64"/>
        <end position="166"/>
    </location>
</feature>
<evidence type="ECO:0000313" key="2">
    <source>
        <dbReference type="EMBL" id="MBB5091741.1"/>
    </source>
</evidence>
<organism evidence="2 3">
    <name type="scientific">Pseudochrobactrum saccharolyticum</name>
    <dbReference type="NCBI Taxonomy" id="354352"/>
    <lineage>
        <taxon>Bacteria</taxon>
        <taxon>Pseudomonadati</taxon>
        <taxon>Pseudomonadota</taxon>
        <taxon>Alphaproteobacteria</taxon>
        <taxon>Hyphomicrobiales</taxon>
        <taxon>Brucellaceae</taxon>
        <taxon>Pseudochrobactrum</taxon>
    </lineage>
</organism>
<dbReference type="InterPro" id="IPR025484">
    <property type="entry name" value="DUF4376"/>
</dbReference>
<dbReference type="Proteomes" id="UP000531231">
    <property type="component" value="Unassembled WGS sequence"/>
</dbReference>